<dbReference type="PRINTS" id="PR01662">
    <property type="entry name" value="MCMPROTEIN6"/>
</dbReference>
<keyword evidence="8 10" id="KW-0238">DNA-binding</keyword>
<keyword evidence="9" id="KW-0539">Nucleus</keyword>
<comment type="function">
    <text evidence="10">Acts as component of the MCM2-7 complex (MCM complex) which is the replicative helicase essential for 'once per cell cycle' DNA replication initiation and elongation in eukaryotic cells. The active ATPase sites in the MCM2-7 ring are formed through the interaction surfaces of two neighboring subunits such that a critical structure of a conserved arginine finger motif is provided in trans relative to the ATP-binding site of the Walker A box of the adjacent subunit. The six ATPase active sites, however, are likely to contribute differentially to the complex helicase activity.</text>
</comment>
<evidence type="ECO:0000256" key="3">
    <source>
        <dbReference type="ARBA" id="ARBA00022705"/>
    </source>
</evidence>
<feature type="domain" description="MCM OB" evidence="12">
    <location>
        <begin position="122"/>
        <end position="167"/>
    </location>
</feature>
<evidence type="ECO:0000256" key="2">
    <source>
        <dbReference type="ARBA" id="ARBA00008010"/>
    </source>
</evidence>
<dbReference type="EnsemblMetazoa" id="CJA38741.1">
    <property type="protein sequence ID" value="CJA38741.1"/>
    <property type="gene ID" value="WBGene00214588"/>
</dbReference>
<dbReference type="Gene3D" id="2.20.28.10">
    <property type="match status" value="1"/>
</dbReference>
<dbReference type="GO" id="GO:0006270">
    <property type="term" value="P:DNA replication initiation"/>
    <property type="evidence" value="ECO:0007669"/>
    <property type="project" value="UniProtKB-UniRule"/>
</dbReference>
<keyword evidence="10" id="KW-0131">Cell cycle</keyword>
<dbReference type="InterPro" id="IPR008049">
    <property type="entry name" value="MCM6"/>
</dbReference>
<keyword evidence="3 10" id="KW-0235">DNA replication</keyword>
<evidence type="ECO:0000256" key="6">
    <source>
        <dbReference type="ARBA" id="ARBA00022806"/>
    </source>
</evidence>
<accession>A0A8R1EK90</accession>
<dbReference type="InterPro" id="IPR027925">
    <property type="entry name" value="MCM_N"/>
</dbReference>
<dbReference type="InterPro" id="IPR012340">
    <property type="entry name" value="NA-bd_OB-fold"/>
</dbReference>
<evidence type="ECO:0000313" key="13">
    <source>
        <dbReference type="EnsemblMetazoa" id="CJA38741.1"/>
    </source>
</evidence>
<dbReference type="GO" id="GO:0042555">
    <property type="term" value="C:MCM complex"/>
    <property type="evidence" value="ECO:0007669"/>
    <property type="project" value="UniProtKB-UniRule"/>
</dbReference>
<keyword evidence="6 10" id="KW-0347">Helicase</keyword>
<dbReference type="Pfam" id="PF14551">
    <property type="entry name" value="MCM_N"/>
    <property type="match status" value="1"/>
</dbReference>
<comment type="subcellular location">
    <subcellularLocation>
        <location evidence="1 10">Nucleus</location>
    </subcellularLocation>
</comment>
<evidence type="ECO:0000256" key="4">
    <source>
        <dbReference type="ARBA" id="ARBA00022741"/>
    </source>
</evidence>
<organism evidence="13 14">
    <name type="scientific">Caenorhabditis japonica</name>
    <dbReference type="NCBI Taxonomy" id="281687"/>
    <lineage>
        <taxon>Eukaryota</taxon>
        <taxon>Metazoa</taxon>
        <taxon>Ecdysozoa</taxon>
        <taxon>Nematoda</taxon>
        <taxon>Chromadorea</taxon>
        <taxon>Rhabditida</taxon>
        <taxon>Rhabditina</taxon>
        <taxon>Rhabditomorpha</taxon>
        <taxon>Rhabditoidea</taxon>
        <taxon>Rhabditidae</taxon>
        <taxon>Peloderinae</taxon>
        <taxon>Caenorhabditis</taxon>
    </lineage>
</organism>
<evidence type="ECO:0000313" key="14">
    <source>
        <dbReference type="Proteomes" id="UP000005237"/>
    </source>
</evidence>
<dbReference type="Gene3D" id="2.40.50.140">
    <property type="entry name" value="Nucleic acid-binding proteins"/>
    <property type="match status" value="1"/>
</dbReference>
<evidence type="ECO:0000256" key="1">
    <source>
        <dbReference type="ARBA" id="ARBA00004123"/>
    </source>
</evidence>
<sequence length="209" mass="24267">MDNIISGQSQQVEDTDGTRVQNEFSKFLKTFRDSNDEPLYKHAMKDLVQPERNTIFVDMQHLYSFSNNLATTIELQYYRVYPFMCEALHLATIDGCDENDRQQMFKKQLYVSLFNLDAKTAVRELSADKVGGLVRIAGQIVRTHPVHPELSRACFICDDCGVTTRDVQQQFRYTQKRDGEEEYREKKKKFNAIFGPKLLSSGYFFTLSD</sequence>
<dbReference type="GO" id="GO:0016787">
    <property type="term" value="F:hydrolase activity"/>
    <property type="evidence" value="ECO:0007669"/>
    <property type="project" value="UniProtKB-KW"/>
</dbReference>
<dbReference type="FunFam" id="3.30.1640.10:FF:000004">
    <property type="entry name" value="DNA helicase"/>
    <property type="match status" value="1"/>
</dbReference>
<dbReference type="GO" id="GO:1990518">
    <property type="term" value="F:single-stranded 3'-5' DNA helicase activity"/>
    <property type="evidence" value="ECO:0007669"/>
    <property type="project" value="TreeGrafter"/>
</dbReference>
<dbReference type="AlphaFoldDB" id="A0A8R1EK90"/>
<keyword evidence="5 10" id="KW-0378">Hydrolase</keyword>
<dbReference type="GO" id="GO:0003697">
    <property type="term" value="F:single-stranded DNA binding"/>
    <property type="evidence" value="ECO:0007669"/>
    <property type="project" value="TreeGrafter"/>
</dbReference>
<proteinExistence type="inferred from homology"/>
<evidence type="ECO:0000256" key="10">
    <source>
        <dbReference type="RuleBase" id="RU368064"/>
    </source>
</evidence>
<evidence type="ECO:0000256" key="9">
    <source>
        <dbReference type="ARBA" id="ARBA00023242"/>
    </source>
</evidence>
<dbReference type="GO" id="GO:0000727">
    <property type="term" value="P:double-strand break repair via break-induced replication"/>
    <property type="evidence" value="ECO:0007669"/>
    <property type="project" value="TreeGrafter"/>
</dbReference>
<reference evidence="13" key="2">
    <citation type="submission" date="2022-06" db="UniProtKB">
        <authorList>
            <consortium name="EnsemblMetazoa"/>
        </authorList>
    </citation>
    <scope>IDENTIFICATION</scope>
    <source>
        <strain evidence="13">DF5081</strain>
    </source>
</reference>
<dbReference type="Gene3D" id="3.30.1640.10">
    <property type="entry name" value="mini-chromosome maintenance (MCM) complex, chain A, domain 1"/>
    <property type="match status" value="1"/>
</dbReference>
<evidence type="ECO:0000259" key="11">
    <source>
        <dbReference type="Pfam" id="PF14551"/>
    </source>
</evidence>
<evidence type="ECO:0000259" key="12">
    <source>
        <dbReference type="Pfam" id="PF17207"/>
    </source>
</evidence>
<keyword evidence="7 10" id="KW-0067">ATP-binding</keyword>
<name>A0A8R1EK90_CAEJA</name>
<dbReference type="EC" id="3.6.4.12" evidence="10"/>
<evidence type="ECO:0000256" key="8">
    <source>
        <dbReference type="ARBA" id="ARBA00023125"/>
    </source>
</evidence>
<feature type="domain" description="MCM N-terminal" evidence="11">
    <location>
        <begin position="21"/>
        <end position="115"/>
    </location>
</feature>
<dbReference type="Pfam" id="PF17207">
    <property type="entry name" value="MCM_OB"/>
    <property type="match status" value="1"/>
</dbReference>
<protein>
    <recommendedName>
        <fullName evidence="10">DNA replication licensing factor MCM6</fullName>
        <ecNumber evidence="10">3.6.4.12</ecNumber>
    </recommendedName>
</protein>
<dbReference type="InterPro" id="IPR031327">
    <property type="entry name" value="MCM"/>
</dbReference>
<dbReference type="PANTHER" id="PTHR11630:SF43">
    <property type="entry name" value="DNA REPLICATION LICENSING FACTOR MCM6"/>
    <property type="match status" value="1"/>
</dbReference>
<reference evidence="14" key="1">
    <citation type="submission" date="2010-08" db="EMBL/GenBank/DDBJ databases">
        <authorList>
            <consortium name="Caenorhabditis japonica Sequencing Consortium"/>
            <person name="Wilson R.K."/>
        </authorList>
    </citation>
    <scope>NUCLEOTIDE SEQUENCE [LARGE SCALE GENOMIC DNA]</scope>
    <source>
        <strain evidence="14">DF5081</strain>
    </source>
</reference>
<comment type="subunit">
    <text evidence="10">Component of the MCM2-7 complex.</text>
</comment>
<dbReference type="GO" id="GO:0005634">
    <property type="term" value="C:nucleus"/>
    <property type="evidence" value="ECO:0007669"/>
    <property type="project" value="UniProtKB-SubCell"/>
</dbReference>
<dbReference type="SUPFAM" id="SSF50249">
    <property type="entry name" value="Nucleic acid-binding proteins"/>
    <property type="match status" value="1"/>
</dbReference>
<dbReference type="FunFam" id="2.20.28.10:FF:000003">
    <property type="entry name" value="DNA helicase"/>
    <property type="match status" value="1"/>
</dbReference>
<comment type="similarity">
    <text evidence="2 10">Belongs to the MCM family.</text>
</comment>
<comment type="catalytic activity">
    <reaction evidence="10">
        <text>ATP + H2O = ADP + phosphate + H(+)</text>
        <dbReference type="Rhea" id="RHEA:13065"/>
        <dbReference type="ChEBI" id="CHEBI:15377"/>
        <dbReference type="ChEBI" id="CHEBI:15378"/>
        <dbReference type="ChEBI" id="CHEBI:30616"/>
        <dbReference type="ChEBI" id="CHEBI:43474"/>
        <dbReference type="ChEBI" id="CHEBI:456216"/>
        <dbReference type="EC" id="3.6.4.12"/>
    </reaction>
</comment>
<dbReference type="PANTHER" id="PTHR11630">
    <property type="entry name" value="DNA REPLICATION LICENSING FACTOR MCM FAMILY MEMBER"/>
    <property type="match status" value="1"/>
</dbReference>
<dbReference type="GO" id="GO:0005524">
    <property type="term" value="F:ATP binding"/>
    <property type="evidence" value="ECO:0007669"/>
    <property type="project" value="UniProtKB-UniRule"/>
</dbReference>
<dbReference type="InterPro" id="IPR033762">
    <property type="entry name" value="MCM_OB"/>
</dbReference>
<dbReference type="GO" id="GO:1902969">
    <property type="term" value="P:mitotic DNA replication"/>
    <property type="evidence" value="ECO:0007669"/>
    <property type="project" value="TreeGrafter"/>
</dbReference>
<dbReference type="Proteomes" id="UP000005237">
    <property type="component" value="Unassembled WGS sequence"/>
</dbReference>
<keyword evidence="14" id="KW-1185">Reference proteome</keyword>
<keyword evidence="4 10" id="KW-0547">Nucleotide-binding</keyword>
<evidence type="ECO:0000256" key="5">
    <source>
        <dbReference type="ARBA" id="ARBA00022801"/>
    </source>
</evidence>
<evidence type="ECO:0000256" key="7">
    <source>
        <dbReference type="ARBA" id="ARBA00022840"/>
    </source>
</evidence>